<proteinExistence type="predicted"/>
<name>A0ABY7QEP3_9ACTN</name>
<keyword evidence="4" id="KW-1185">Reference proteome</keyword>
<dbReference type="InterPro" id="IPR029045">
    <property type="entry name" value="ClpP/crotonase-like_dom_sf"/>
</dbReference>
<feature type="chain" id="PRO_5046369248" evidence="2">
    <location>
        <begin position="24"/>
        <end position="290"/>
    </location>
</feature>
<feature type="compositionally biased region" description="Low complexity" evidence="1">
    <location>
        <begin position="187"/>
        <end position="201"/>
    </location>
</feature>
<evidence type="ECO:0000313" key="4">
    <source>
        <dbReference type="Proteomes" id="UP001212821"/>
    </source>
</evidence>
<accession>A0ABY7QEP3</accession>
<dbReference type="RefSeq" id="WP_270150460.1">
    <property type="nucleotide sequence ID" value="NZ_CP115450.1"/>
</dbReference>
<keyword evidence="2" id="KW-0732">Signal</keyword>
<evidence type="ECO:0000313" key="3">
    <source>
        <dbReference type="EMBL" id="WBP91229.1"/>
    </source>
</evidence>
<dbReference type="Proteomes" id="UP001212821">
    <property type="component" value="Chromosome"/>
</dbReference>
<dbReference type="SUPFAM" id="SSF52096">
    <property type="entry name" value="ClpP/crotonase"/>
    <property type="match status" value="1"/>
</dbReference>
<protein>
    <submittedName>
        <fullName evidence="3">Peptidase S41</fullName>
    </submittedName>
</protein>
<reference evidence="4" key="1">
    <citation type="submission" date="2022-12" db="EMBL/GenBank/DDBJ databases">
        <authorList>
            <person name="Mo P."/>
        </authorList>
    </citation>
    <scope>NUCLEOTIDE SEQUENCE [LARGE SCALE GENOMIC DNA]</scope>
    <source>
        <strain evidence="4">HUAS 3-15</strain>
    </source>
</reference>
<organism evidence="3 4">
    <name type="scientific">Kitasatospora cathayae</name>
    <dbReference type="NCBI Taxonomy" id="3004092"/>
    <lineage>
        <taxon>Bacteria</taxon>
        <taxon>Bacillati</taxon>
        <taxon>Actinomycetota</taxon>
        <taxon>Actinomycetes</taxon>
        <taxon>Kitasatosporales</taxon>
        <taxon>Streptomycetaceae</taxon>
        <taxon>Kitasatospora</taxon>
    </lineage>
</organism>
<dbReference type="Gene3D" id="3.90.226.10">
    <property type="entry name" value="2-enoyl-CoA Hydratase, Chain A, domain 1"/>
    <property type="match status" value="1"/>
</dbReference>
<dbReference type="Gene3D" id="3.30.750.44">
    <property type="match status" value="1"/>
</dbReference>
<feature type="signal peptide" evidence="2">
    <location>
        <begin position="1"/>
        <end position="23"/>
    </location>
</feature>
<gene>
    <name evidence="3" type="ORF">O1G21_38695</name>
</gene>
<evidence type="ECO:0000256" key="1">
    <source>
        <dbReference type="SAM" id="MobiDB-lite"/>
    </source>
</evidence>
<evidence type="ECO:0000256" key="2">
    <source>
        <dbReference type="SAM" id="SignalP"/>
    </source>
</evidence>
<feature type="region of interest" description="Disordered" evidence="1">
    <location>
        <begin position="187"/>
        <end position="206"/>
    </location>
</feature>
<dbReference type="PROSITE" id="PS51257">
    <property type="entry name" value="PROKAR_LIPOPROTEIN"/>
    <property type="match status" value="1"/>
</dbReference>
<sequence>MRSRHRWVIAVWAAVLLAGCASTPSPREGARLSPEARGYLIEALDLMQQQSLRRAEVDWKAVRAQAFDRAGDARTAAETYPAIEGALVALGDHHSRFFPPARAGQVYGDPDVVNAPTARQLPNRIGYLALPPVNGSDRTYAEYVRQGRIAAAATDRAGACGRVVDLRDETGGGMWAPLAVAAPISGTARPAASPPRTASGPCGRSAAVRRTWTTPRRPGRVLDIGQHRCCQGGVIGAATPRCAAGLFERATAWVAGLGEGRPGSRVTREATCREPSASGRSRVYFSGYCS</sequence>
<dbReference type="EMBL" id="CP115450">
    <property type="protein sequence ID" value="WBP91229.1"/>
    <property type="molecule type" value="Genomic_DNA"/>
</dbReference>